<comment type="caution">
    <text evidence="2">The sequence shown here is derived from an EMBL/GenBank/DDBJ whole genome shotgun (WGS) entry which is preliminary data.</text>
</comment>
<evidence type="ECO:0000313" key="2">
    <source>
        <dbReference type="EMBL" id="KAH7956495.1"/>
    </source>
</evidence>
<evidence type="ECO:0000313" key="3">
    <source>
        <dbReference type="Proteomes" id="UP000821837"/>
    </source>
</evidence>
<dbReference type="Proteomes" id="UP000821837">
    <property type="component" value="Unassembled WGS sequence"/>
</dbReference>
<feature type="region of interest" description="Disordered" evidence="1">
    <location>
        <begin position="1"/>
        <end position="36"/>
    </location>
</feature>
<evidence type="ECO:0000256" key="1">
    <source>
        <dbReference type="SAM" id="MobiDB-lite"/>
    </source>
</evidence>
<reference evidence="2" key="2">
    <citation type="submission" date="2021-09" db="EMBL/GenBank/DDBJ databases">
        <authorList>
            <person name="Jia N."/>
            <person name="Wang J."/>
            <person name="Shi W."/>
            <person name="Du L."/>
            <person name="Sun Y."/>
            <person name="Zhan W."/>
            <person name="Jiang J."/>
            <person name="Wang Q."/>
            <person name="Zhang B."/>
            <person name="Ji P."/>
            <person name="Sakyi L.B."/>
            <person name="Cui X."/>
            <person name="Yuan T."/>
            <person name="Jiang B."/>
            <person name="Yang W."/>
            <person name="Lam T.T.-Y."/>
            <person name="Chang Q."/>
            <person name="Ding S."/>
            <person name="Wang X."/>
            <person name="Zhu J."/>
            <person name="Ruan X."/>
            <person name="Zhao L."/>
            <person name="Wei J."/>
            <person name="Que T."/>
            <person name="Du C."/>
            <person name="Cheng J."/>
            <person name="Dai P."/>
            <person name="Han X."/>
            <person name="Huang E."/>
            <person name="Gao Y."/>
            <person name="Liu J."/>
            <person name="Shao H."/>
            <person name="Ye R."/>
            <person name="Li L."/>
            <person name="Wei W."/>
            <person name="Wang X."/>
            <person name="Wang C."/>
            <person name="Huo Q."/>
            <person name="Li W."/>
            <person name="Guo W."/>
            <person name="Chen H."/>
            <person name="Chen S."/>
            <person name="Zhou L."/>
            <person name="Zhou L."/>
            <person name="Ni X."/>
            <person name="Tian J."/>
            <person name="Zhou Y."/>
            <person name="Sheng Y."/>
            <person name="Liu T."/>
            <person name="Pan Y."/>
            <person name="Xia L."/>
            <person name="Li J."/>
            <person name="Zhao F."/>
            <person name="Cao W."/>
        </authorList>
    </citation>
    <scope>NUCLEOTIDE SEQUENCE</scope>
    <source>
        <strain evidence="2">Rsan-2018</strain>
        <tissue evidence="2">Larvae</tissue>
    </source>
</reference>
<dbReference type="AlphaFoldDB" id="A0A9D4SY43"/>
<protein>
    <submittedName>
        <fullName evidence="2">Uncharacterized protein</fullName>
    </submittedName>
</protein>
<sequence>MRRGSGSEDEGVQGNPQVVVAPESQRNEHFGELTPERRLEELRAEMEKLSQVISGSARESELASGRQNRCVEVLQLPQLRVSPAFFLLTQVETLALVEAVQVYRKRRVLNWKKDHASYLHSLGSHRCLAKMKLRRRPCQMCTRAPQLPCRSSLHSATLRT</sequence>
<reference evidence="2" key="1">
    <citation type="journal article" date="2020" name="Cell">
        <title>Large-Scale Comparative Analyses of Tick Genomes Elucidate Their Genetic Diversity and Vector Capacities.</title>
        <authorList>
            <consortium name="Tick Genome and Microbiome Consortium (TIGMIC)"/>
            <person name="Jia N."/>
            <person name="Wang J."/>
            <person name="Shi W."/>
            <person name="Du L."/>
            <person name="Sun Y."/>
            <person name="Zhan W."/>
            <person name="Jiang J.F."/>
            <person name="Wang Q."/>
            <person name="Zhang B."/>
            <person name="Ji P."/>
            <person name="Bell-Sakyi L."/>
            <person name="Cui X.M."/>
            <person name="Yuan T.T."/>
            <person name="Jiang B.G."/>
            <person name="Yang W.F."/>
            <person name="Lam T.T."/>
            <person name="Chang Q.C."/>
            <person name="Ding S.J."/>
            <person name="Wang X.J."/>
            <person name="Zhu J.G."/>
            <person name="Ruan X.D."/>
            <person name="Zhao L."/>
            <person name="Wei J.T."/>
            <person name="Ye R.Z."/>
            <person name="Que T.C."/>
            <person name="Du C.H."/>
            <person name="Zhou Y.H."/>
            <person name="Cheng J.X."/>
            <person name="Dai P.F."/>
            <person name="Guo W.B."/>
            <person name="Han X.H."/>
            <person name="Huang E.J."/>
            <person name="Li L.F."/>
            <person name="Wei W."/>
            <person name="Gao Y.C."/>
            <person name="Liu J.Z."/>
            <person name="Shao H.Z."/>
            <person name="Wang X."/>
            <person name="Wang C.C."/>
            <person name="Yang T.C."/>
            <person name="Huo Q.B."/>
            <person name="Li W."/>
            <person name="Chen H.Y."/>
            <person name="Chen S.E."/>
            <person name="Zhou L.G."/>
            <person name="Ni X.B."/>
            <person name="Tian J.H."/>
            <person name="Sheng Y."/>
            <person name="Liu T."/>
            <person name="Pan Y.S."/>
            <person name="Xia L.Y."/>
            <person name="Li J."/>
            <person name="Zhao F."/>
            <person name="Cao W.C."/>
        </authorList>
    </citation>
    <scope>NUCLEOTIDE SEQUENCE</scope>
    <source>
        <strain evidence="2">Rsan-2018</strain>
    </source>
</reference>
<organism evidence="2 3">
    <name type="scientific">Rhipicephalus sanguineus</name>
    <name type="common">Brown dog tick</name>
    <name type="synonym">Ixodes sanguineus</name>
    <dbReference type="NCBI Taxonomy" id="34632"/>
    <lineage>
        <taxon>Eukaryota</taxon>
        <taxon>Metazoa</taxon>
        <taxon>Ecdysozoa</taxon>
        <taxon>Arthropoda</taxon>
        <taxon>Chelicerata</taxon>
        <taxon>Arachnida</taxon>
        <taxon>Acari</taxon>
        <taxon>Parasitiformes</taxon>
        <taxon>Ixodida</taxon>
        <taxon>Ixodoidea</taxon>
        <taxon>Ixodidae</taxon>
        <taxon>Rhipicephalinae</taxon>
        <taxon>Rhipicephalus</taxon>
        <taxon>Rhipicephalus</taxon>
    </lineage>
</organism>
<feature type="compositionally biased region" description="Basic and acidic residues" evidence="1">
    <location>
        <begin position="25"/>
        <end position="36"/>
    </location>
</feature>
<dbReference type="EMBL" id="JABSTV010001250">
    <property type="protein sequence ID" value="KAH7956495.1"/>
    <property type="molecule type" value="Genomic_DNA"/>
</dbReference>
<keyword evidence="3" id="KW-1185">Reference proteome</keyword>
<name>A0A9D4SY43_RHISA</name>
<accession>A0A9D4SY43</accession>
<gene>
    <name evidence="2" type="ORF">HPB52_010119</name>
</gene>
<proteinExistence type="predicted"/>